<feature type="compositionally biased region" description="Basic and acidic residues" evidence="7">
    <location>
        <begin position="124"/>
        <end position="137"/>
    </location>
</feature>
<dbReference type="GO" id="GO:0032924">
    <property type="term" value="P:activin receptor signaling pathway"/>
    <property type="evidence" value="ECO:0007669"/>
    <property type="project" value="EnsemblMetazoa"/>
</dbReference>
<evidence type="ECO:0000256" key="4">
    <source>
        <dbReference type="ARBA" id="ARBA00023030"/>
    </source>
</evidence>
<comment type="similarity">
    <text evidence="2 6">Belongs to the TGF-beta family.</text>
</comment>
<dbReference type="InterPro" id="IPR029034">
    <property type="entry name" value="Cystine-knot_cytokine"/>
</dbReference>
<keyword evidence="3" id="KW-0964">Secreted</keyword>
<dbReference type="GO" id="GO:0007446">
    <property type="term" value="P:imaginal disc growth"/>
    <property type="evidence" value="ECO:0007669"/>
    <property type="project" value="EnsemblMetazoa"/>
</dbReference>
<evidence type="ECO:0000256" key="6">
    <source>
        <dbReference type="RuleBase" id="RU000354"/>
    </source>
</evidence>
<accession>B4JZU0</accession>
<protein>
    <submittedName>
        <fullName evidence="10">GH23936</fullName>
    </submittedName>
</protein>
<dbReference type="SMART" id="SM00204">
    <property type="entry name" value="TGFB"/>
    <property type="match status" value="1"/>
</dbReference>
<evidence type="ECO:0000256" key="2">
    <source>
        <dbReference type="ARBA" id="ARBA00006656"/>
    </source>
</evidence>
<evidence type="ECO:0000256" key="1">
    <source>
        <dbReference type="ARBA" id="ARBA00004613"/>
    </source>
</evidence>
<proteinExistence type="inferred from homology"/>
<keyword evidence="4 6" id="KW-0339">Growth factor</keyword>
<dbReference type="InParanoid" id="B4JZU0"/>
<dbReference type="EMBL" id="CH916380">
    <property type="protein sequence ID" value="EDV90956.1"/>
    <property type="molecule type" value="Genomic_DNA"/>
</dbReference>
<dbReference type="STRING" id="7222.B4JZU0"/>
<dbReference type="PhylomeDB" id="B4JZU0"/>
<keyword evidence="5" id="KW-1015">Disulfide bond</keyword>
<reference evidence="10 11" key="1">
    <citation type="journal article" date="2007" name="Nature">
        <title>Evolution of genes and genomes on the Drosophila phylogeny.</title>
        <authorList>
            <consortium name="Drosophila 12 Genomes Consortium"/>
            <person name="Clark A.G."/>
            <person name="Eisen M.B."/>
            <person name="Smith D.R."/>
            <person name="Bergman C.M."/>
            <person name="Oliver B."/>
            <person name="Markow T.A."/>
            <person name="Kaufman T.C."/>
            <person name="Kellis M."/>
            <person name="Gelbart W."/>
            <person name="Iyer V.N."/>
            <person name="Pollard D.A."/>
            <person name="Sackton T.B."/>
            <person name="Larracuente A.M."/>
            <person name="Singh N.D."/>
            <person name="Abad J.P."/>
            <person name="Abt D.N."/>
            <person name="Adryan B."/>
            <person name="Aguade M."/>
            <person name="Akashi H."/>
            <person name="Anderson W.W."/>
            <person name="Aquadro C.F."/>
            <person name="Ardell D.H."/>
            <person name="Arguello R."/>
            <person name="Artieri C.G."/>
            <person name="Barbash D.A."/>
            <person name="Barker D."/>
            <person name="Barsanti P."/>
            <person name="Batterham P."/>
            <person name="Batzoglou S."/>
            <person name="Begun D."/>
            <person name="Bhutkar A."/>
            <person name="Blanco E."/>
            <person name="Bosak S.A."/>
            <person name="Bradley R.K."/>
            <person name="Brand A.D."/>
            <person name="Brent M.R."/>
            <person name="Brooks A.N."/>
            <person name="Brown R.H."/>
            <person name="Butlin R.K."/>
            <person name="Caggese C."/>
            <person name="Calvi B.R."/>
            <person name="Bernardo de Carvalho A."/>
            <person name="Caspi A."/>
            <person name="Castrezana S."/>
            <person name="Celniker S.E."/>
            <person name="Chang J.L."/>
            <person name="Chapple C."/>
            <person name="Chatterji S."/>
            <person name="Chinwalla A."/>
            <person name="Civetta A."/>
            <person name="Clifton S.W."/>
            <person name="Comeron J.M."/>
            <person name="Costello J.C."/>
            <person name="Coyne J.A."/>
            <person name="Daub J."/>
            <person name="David R.G."/>
            <person name="Delcher A.L."/>
            <person name="Delehaunty K."/>
            <person name="Do C.B."/>
            <person name="Ebling H."/>
            <person name="Edwards K."/>
            <person name="Eickbush T."/>
            <person name="Evans J.D."/>
            <person name="Filipski A."/>
            <person name="Findeiss S."/>
            <person name="Freyhult E."/>
            <person name="Fulton L."/>
            <person name="Fulton R."/>
            <person name="Garcia A.C."/>
            <person name="Gardiner A."/>
            <person name="Garfield D.A."/>
            <person name="Garvin B.E."/>
            <person name="Gibson G."/>
            <person name="Gilbert D."/>
            <person name="Gnerre S."/>
            <person name="Godfrey J."/>
            <person name="Good R."/>
            <person name="Gotea V."/>
            <person name="Gravely B."/>
            <person name="Greenberg A.J."/>
            <person name="Griffiths-Jones S."/>
            <person name="Gross S."/>
            <person name="Guigo R."/>
            <person name="Gustafson E.A."/>
            <person name="Haerty W."/>
            <person name="Hahn M.W."/>
            <person name="Halligan D.L."/>
            <person name="Halpern A.L."/>
            <person name="Halter G.M."/>
            <person name="Han M.V."/>
            <person name="Heger A."/>
            <person name="Hillier L."/>
            <person name="Hinrichs A.S."/>
            <person name="Holmes I."/>
            <person name="Hoskins R.A."/>
            <person name="Hubisz M.J."/>
            <person name="Hultmark D."/>
            <person name="Huntley M.A."/>
            <person name="Jaffe D.B."/>
            <person name="Jagadeeshan S."/>
            <person name="Jeck W.R."/>
            <person name="Johnson J."/>
            <person name="Jones C.D."/>
            <person name="Jordan W.C."/>
            <person name="Karpen G.H."/>
            <person name="Kataoka E."/>
            <person name="Keightley P.D."/>
            <person name="Kheradpour P."/>
            <person name="Kirkness E.F."/>
            <person name="Koerich L.B."/>
            <person name="Kristiansen K."/>
            <person name="Kudrna D."/>
            <person name="Kulathinal R.J."/>
            <person name="Kumar S."/>
            <person name="Kwok R."/>
            <person name="Lander E."/>
            <person name="Langley C.H."/>
            <person name="Lapoint R."/>
            <person name="Lazzaro B.P."/>
            <person name="Lee S.J."/>
            <person name="Levesque L."/>
            <person name="Li R."/>
            <person name="Lin C.F."/>
            <person name="Lin M.F."/>
            <person name="Lindblad-Toh K."/>
            <person name="Llopart A."/>
            <person name="Long M."/>
            <person name="Low L."/>
            <person name="Lozovsky E."/>
            <person name="Lu J."/>
            <person name="Luo M."/>
            <person name="Machado C.A."/>
            <person name="Makalowski W."/>
            <person name="Marzo M."/>
            <person name="Matsuda M."/>
            <person name="Matzkin L."/>
            <person name="McAllister B."/>
            <person name="McBride C.S."/>
            <person name="McKernan B."/>
            <person name="McKernan K."/>
            <person name="Mendez-Lago M."/>
            <person name="Minx P."/>
            <person name="Mollenhauer M.U."/>
            <person name="Montooth K."/>
            <person name="Mount S.M."/>
            <person name="Mu X."/>
            <person name="Myers E."/>
            <person name="Negre B."/>
            <person name="Newfeld S."/>
            <person name="Nielsen R."/>
            <person name="Noor M.A."/>
            <person name="O'Grady P."/>
            <person name="Pachter L."/>
            <person name="Papaceit M."/>
            <person name="Parisi M.J."/>
            <person name="Parisi M."/>
            <person name="Parts L."/>
            <person name="Pedersen J.S."/>
            <person name="Pesole G."/>
            <person name="Phillippy A.M."/>
            <person name="Ponting C.P."/>
            <person name="Pop M."/>
            <person name="Porcelli D."/>
            <person name="Powell J.R."/>
            <person name="Prohaska S."/>
            <person name="Pruitt K."/>
            <person name="Puig M."/>
            <person name="Quesneville H."/>
            <person name="Ram K.R."/>
            <person name="Rand D."/>
            <person name="Rasmussen M.D."/>
            <person name="Reed L.K."/>
            <person name="Reenan R."/>
            <person name="Reily A."/>
            <person name="Remington K.A."/>
            <person name="Rieger T.T."/>
            <person name="Ritchie M.G."/>
            <person name="Robin C."/>
            <person name="Rogers Y.H."/>
            <person name="Rohde C."/>
            <person name="Rozas J."/>
            <person name="Rubenfield M.J."/>
            <person name="Ruiz A."/>
            <person name="Russo S."/>
            <person name="Salzberg S.L."/>
            <person name="Sanchez-Gracia A."/>
            <person name="Saranga D.J."/>
            <person name="Sato H."/>
            <person name="Schaeffer S.W."/>
            <person name="Schatz M.C."/>
            <person name="Schlenke T."/>
            <person name="Schwartz R."/>
            <person name="Segarra C."/>
            <person name="Singh R.S."/>
            <person name="Sirot L."/>
            <person name="Sirota M."/>
            <person name="Sisneros N.B."/>
            <person name="Smith C.D."/>
            <person name="Smith T.F."/>
            <person name="Spieth J."/>
            <person name="Stage D.E."/>
            <person name="Stark A."/>
            <person name="Stephan W."/>
            <person name="Strausberg R.L."/>
            <person name="Strempel S."/>
            <person name="Sturgill D."/>
            <person name="Sutton G."/>
            <person name="Sutton G.G."/>
            <person name="Tao W."/>
            <person name="Teichmann S."/>
            <person name="Tobari Y.N."/>
            <person name="Tomimura Y."/>
            <person name="Tsolas J.M."/>
            <person name="Valente V.L."/>
            <person name="Venter E."/>
            <person name="Venter J.C."/>
            <person name="Vicario S."/>
            <person name="Vieira F.G."/>
            <person name="Vilella A.J."/>
            <person name="Villasante A."/>
            <person name="Walenz B."/>
            <person name="Wang J."/>
            <person name="Wasserman M."/>
            <person name="Watts T."/>
            <person name="Wilson D."/>
            <person name="Wilson R.K."/>
            <person name="Wing R.A."/>
            <person name="Wolfner M.F."/>
            <person name="Wong A."/>
            <person name="Wong G.K."/>
            <person name="Wu C.I."/>
            <person name="Wu G."/>
            <person name="Yamamoto D."/>
            <person name="Yang H.P."/>
            <person name="Yang S.P."/>
            <person name="Yorke J.A."/>
            <person name="Yoshida K."/>
            <person name="Zdobnov E."/>
            <person name="Zhang P."/>
            <person name="Zhang Y."/>
            <person name="Zimin A.V."/>
            <person name="Baldwin J."/>
            <person name="Abdouelleil A."/>
            <person name="Abdulkadir J."/>
            <person name="Abebe A."/>
            <person name="Abera B."/>
            <person name="Abreu J."/>
            <person name="Acer S.C."/>
            <person name="Aftuck L."/>
            <person name="Alexander A."/>
            <person name="An P."/>
            <person name="Anderson E."/>
            <person name="Anderson S."/>
            <person name="Arachi H."/>
            <person name="Azer M."/>
            <person name="Bachantsang P."/>
            <person name="Barry A."/>
            <person name="Bayul T."/>
            <person name="Berlin A."/>
            <person name="Bessette D."/>
            <person name="Bloom T."/>
            <person name="Blye J."/>
            <person name="Boguslavskiy L."/>
            <person name="Bonnet C."/>
            <person name="Boukhgalter B."/>
            <person name="Bourzgui I."/>
            <person name="Brown A."/>
            <person name="Cahill P."/>
            <person name="Channer S."/>
            <person name="Cheshatsang Y."/>
            <person name="Chuda L."/>
            <person name="Citroen M."/>
            <person name="Collymore A."/>
            <person name="Cooke P."/>
            <person name="Costello M."/>
            <person name="D'Aco K."/>
            <person name="Daza R."/>
            <person name="De Haan G."/>
            <person name="DeGray S."/>
            <person name="DeMaso C."/>
            <person name="Dhargay N."/>
            <person name="Dooley K."/>
            <person name="Dooley E."/>
            <person name="Doricent M."/>
            <person name="Dorje P."/>
            <person name="Dorjee K."/>
            <person name="Dupes A."/>
            <person name="Elong R."/>
            <person name="Falk J."/>
            <person name="Farina A."/>
            <person name="Faro S."/>
            <person name="Ferguson D."/>
            <person name="Fisher S."/>
            <person name="Foley C.D."/>
            <person name="Franke A."/>
            <person name="Friedrich D."/>
            <person name="Gadbois L."/>
            <person name="Gearin G."/>
            <person name="Gearin C.R."/>
            <person name="Giannoukos G."/>
            <person name="Goode T."/>
            <person name="Graham J."/>
            <person name="Grandbois E."/>
            <person name="Grewal S."/>
            <person name="Gyaltsen K."/>
            <person name="Hafez N."/>
            <person name="Hagos B."/>
            <person name="Hall J."/>
            <person name="Henson C."/>
            <person name="Hollinger A."/>
            <person name="Honan T."/>
            <person name="Huard M.D."/>
            <person name="Hughes L."/>
            <person name="Hurhula B."/>
            <person name="Husby M.E."/>
            <person name="Kamat A."/>
            <person name="Kanga B."/>
            <person name="Kashin S."/>
            <person name="Khazanovich D."/>
            <person name="Kisner P."/>
            <person name="Lance K."/>
            <person name="Lara M."/>
            <person name="Lee W."/>
            <person name="Lennon N."/>
            <person name="Letendre F."/>
            <person name="LeVine R."/>
            <person name="Lipovsky A."/>
            <person name="Liu X."/>
            <person name="Liu J."/>
            <person name="Liu S."/>
            <person name="Lokyitsang T."/>
            <person name="Lokyitsang Y."/>
            <person name="Lubonja R."/>
            <person name="Lui A."/>
            <person name="MacDonald P."/>
            <person name="Magnisalis V."/>
            <person name="Maru K."/>
            <person name="Matthews C."/>
            <person name="McCusker W."/>
            <person name="McDonough S."/>
            <person name="Mehta T."/>
            <person name="Meldrim J."/>
            <person name="Meneus L."/>
            <person name="Mihai O."/>
            <person name="Mihalev A."/>
            <person name="Mihova T."/>
            <person name="Mittelman R."/>
            <person name="Mlenga V."/>
            <person name="Montmayeur A."/>
            <person name="Mulrain L."/>
            <person name="Navidi A."/>
            <person name="Naylor J."/>
            <person name="Negash T."/>
            <person name="Nguyen T."/>
            <person name="Nguyen N."/>
            <person name="Nicol R."/>
            <person name="Norbu C."/>
            <person name="Norbu N."/>
            <person name="Novod N."/>
            <person name="O'Neill B."/>
            <person name="Osman S."/>
            <person name="Markiewicz E."/>
            <person name="Oyono O.L."/>
            <person name="Patti C."/>
            <person name="Phunkhang P."/>
            <person name="Pierre F."/>
            <person name="Priest M."/>
            <person name="Raghuraman S."/>
            <person name="Rege F."/>
            <person name="Reyes R."/>
            <person name="Rise C."/>
            <person name="Rogov P."/>
            <person name="Ross K."/>
            <person name="Ryan E."/>
            <person name="Settipalli S."/>
            <person name="Shea T."/>
            <person name="Sherpa N."/>
            <person name="Shi L."/>
            <person name="Shih D."/>
            <person name="Sparrow T."/>
            <person name="Spaulding J."/>
            <person name="Stalker J."/>
            <person name="Stange-Thomann N."/>
            <person name="Stavropoulos S."/>
            <person name="Stone C."/>
            <person name="Strader C."/>
            <person name="Tesfaye S."/>
            <person name="Thomson T."/>
            <person name="Thoulutsang Y."/>
            <person name="Thoulutsang D."/>
            <person name="Topham K."/>
            <person name="Topping I."/>
            <person name="Tsamla T."/>
            <person name="Vassiliev H."/>
            <person name="Vo A."/>
            <person name="Wangchuk T."/>
            <person name="Wangdi T."/>
            <person name="Weiand M."/>
            <person name="Wilkinson J."/>
            <person name="Wilson A."/>
            <person name="Yadav S."/>
            <person name="Young G."/>
            <person name="Yu Q."/>
            <person name="Zembek L."/>
            <person name="Zhong D."/>
            <person name="Zimmer A."/>
            <person name="Zwirko Z."/>
            <person name="Jaffe D.B."/>
            <person name="Alvarez P."/>
            <person name="Brockman W."/>
            <person name="Butler J."/>
            <person name="Chin C."/>
            <person name="Gnerre S."/>
            <person name="Grabherr M."/>
            <person name="Kleber M."/>
            <person name="Mauceli E."/>
            <person name="MacCallum I."/>
        </authorList>
    </citation>
    <scope>NUCLEOTIDE SEQUENCE [LARGE SCALE GENOMIC DNA]</scope>
    <source>
        <strain evidence="11">Tucson 15287-2541.00</strain>
    </source>
</reference>
<organism evidence="11">
    <name type="scientific">Drosophila grimshawi</name>
    <name type="common">Hawaiian fruit fly</name>
    <name type="synonym">Idiomyia grimshawi</name>
    <dbReference type="NCBI Taxonomy" id="7222"/>
    <lineage>
        <taxon>Eukaryota</taxon>
        <taxon>Metazoa</taxon>
        <taxon>Ecdysozoa</taxon>
        <taxon>Arthropoda</taxon>
        <taxon>Hexapoda</taxon>
        <taxon>Insecta</taxon>
        <taxon>Pterygota</taxon>
        <taxon>Neoptera</taxon>
        <taxon>Endopterygota</taxon>
        <taxon>Diptera</taxon>
        <taxon>Brachycera</taxon>
        <taxon>Muscomorpha</taxon>
        <taxon>Ephydroidea</taxon>
        <taxon>Drosophilidae</taxon>
        <taxon>Drosophila</taxon>
        <taxon>Hawaiian Drosophila</taxon>
    </lineage>
</organism>
<dbReference type="Gene3D" id="2.10.90.10">
    <property type="entry name" value="Cystine-knot cytokines"/>
    <property type="match status" value="1"/>
</dbReference>
<dbReference type="GO" id="GO:0016319">
    <property type="term" value="P:mushroom body development"/>
    <property type="evidence" value="ECO:0007669"/>
    <property type="project" value="EnsemblMetazoa"/>
</dbReference>
<dbReference type="Proteomes" id="UP000001070">
    <property type="component" value="Unassembled WGS sequence"/>
</dbReference>
<dbReference type="PROSITE" id="PS51362">
    <property type="entry name" value="TGF_BETA_2"/>
    <property type="match status" value="1"/>
</dbReference>
<gene>
    <name evidence="10" type="primary">Dgri\GH23936</name>
    <name evidence="10" type="ORF">Dgri_GH23936</name>
</gene>
<dbReference type="InterPro" id="IPR001839">
    <property type="entry name" value="TGF-b_C"/>
</dbReference>
<keyword evidence="8" id="KW-0812">Transmembrane</keyword>
<dbReference type="GO" id="GO:0045464">
    <property type="term" value="P:R8 cell fate specification"/>
    <property type="evidence" value="ECO:0007669"/>
    <property type="project" value="EnsemblMetazoa"/>
</dbReference>
<dbReference type="InterPro" id="IPR015615">
    <property type="entry name" value="TGF-beta-rel"/>
</dbReference>
<dbReference type="KEGG" id="dgr:6570293"/>
<dbReference type="AlphaFoldDB" id="B4JZU0"/>
<evidence type="ECO:0000256" key="7">
    <source>
        <dbReference type="SAM" id="MobiDB-lite"/>
    </source>
</evidence>
<keyword evidence="8" id="KW-1133">Transmembrane helix</keyword>
<keyword evidence="8" id="KW-0472">Membrane</keyword>
<feature type="region of interest" description="Disordered" evidence="7">
    <location>
        <begin position="1"/>
        <end position="20"/>
    </location>
</feature>
<dbReference type="eggNOG" id="KOG3900">
    <property type="taxonomic scope" value="Eukaryota"/>
</dbReference>
<dbReference type="GO" id="GO:0008083">
    <property type="term" value="F:growth factor activity"/>
    <property type="evidence" value="ECO:0007669"/>
    <property type="project" value="UniProtKB-KW"/>
</dbReference>
<dbReference type="PANTHER" id="PTHR11848">
    <property type="entry name" value="TGF-BETA FAMILY"/>
    <property type="match status" value="1"/>
</dbReference>
<dbReference type="SUPFAM" id="SSF57501">
    <property type="entry name" value="Cystine-knot cytokines"/>
    <property type="match status" value="1"/>
</dbReference>
<evidence type="ECO:0000256" key="8">
    <source>
        <dbReference type="SAM" id="Phobius"/>
    </source>
</evidence>
<sequence length="592" mass="67168">MDDDTAHPAKTSTSNSNSERCCCRRPQQRQHLHNSSWRLRMLVVRYATIILMSMLLLLTTAQDVNNHQATPTATKVGGVERGASNAFSTLSLSEADNYNVTHTLANLTNEQSEQSEQSELNEPNEQRELNEPSELRESQVSNRRIVSSKAGLELSAANFALPAVSMSRNSLISGDSVLQRQLREKAKQDSLESIKIHILMRLNLKRLPNITKPIAVPQNILENFYKTYNASILSTTKKRTIDQTLPNTENPTASLENSSSEMQADDTNAFKDYLPFIQNFNFDEHRKFDSDYTLNGAVDAYGDNGEQESILSHISSIYVFPEQHKEPHLRHNRKSDVLRFKIDTGYSDISYVTLHLYLRGFDWIRSHQPKILEEFSDAKQNQDIIVALHRPIRRTNSSNYTHKAKMFEFRHKIPSGQGQWVNVDLKPLFGAVGQMTATNQTQELLIKGVDPWMRPLIVTMDNDASSKNPLTVHIEIGTKKKNRRKRSVFMDCTESDHDMRCCRYPLKVNFTSFGWHFVVAPTSFDAYFCSGDCRVGYLEQYPHTHITALTTSATPCCSPTKMSSLSLLYFDDNHNLVLSVIPNMSVEGCSCS</sequence>
<dbReference type="GO" id="GO:0005615">
    <property type="term" value="C:extracellular space"/>
    <property type="evidence" value="ECO:0007669"/>
    <property type="project" value="TreeGrafter"/>
</dbReference>
<dbReference type="GO" id="GO:0050803">
    <property type="term" value="P:regulation of synapse structure or activity"/>
    <property type="evidence" value="ECO:0007669"/>
    <property type="project" value="EnsemblMetazoa"/>
</dbReference>
<feature type="domain" description="TGF-beta family profile" evidence="9">
    <location>
        <begin position="483"/>
        <end position="592"/>
    </location>
</feature>
<dbReference type="GO" id="GO:0044719">
    <property type="term" value="P:regulation of imaginal disc-derived wing size"/>
    <property type="evidence" value="ECO:0007669"/>
    <property type="project" value="EnsemblMetazoa"/>
</dbReference>
<dbReference type="FunCoup" id="B4JZU0">
    <property type="interactions" value="80"/>
</dbReference>
<feature type="region of interest" description="Disordered" evidence="7">
    <location>
        <begin position="109"/>
        <end position="142"/>
    </location>
</feature>
<dbReference type="GO" id="GO:0060391">
    <property type="term" value="P:positive regulation of SMAD protein signal transduction"/>
    <property type="evidence" value="ECO:0007669"/>
    <property type="project" value="EnsemblMetazoa"/>
</dbReference>
<evidence type="ECO:0000313" key="10">
    <source>
        <dbReference type="EMBL" id="EDV90956.1"/>
    </source>
</evidence>
<dbReference type="PANTHER" id="PTHR11848:SF262">
    <property type="entry name" value="LD29161P"/>
    <property type="match status" value="1"/>
</dbReference>
<dbReference type="Gene3D" id="2.60.120.970">
    <property type="match status" value="1"/>
</dbReference>
<dbReference type="GO" id="GO:0005125">
    <property type="term" value="F:cytokine activity"/>
    <property type="evidence" value="ECO:0007669"/>
    <property type="project" value="TreeGrafter"/>
</dbReference>
<dbReference type="GO" id="GO:0070697">
    <property type="term" value="F:activin receptor binding"/>
    <property type="evidence" value="ECO:0007669"/>
    <property type="project" value="EnsemblMetazoa"/>
</dbReference>
<keyword evidence="11" id="KW-1185">Reference proteome</keyword>
<evidence type="ECO:0000313" key="11">
    <source>
        <dbReference type="Proteomes" id="UP000001070"/>
    </source>
</evidence>
<dbReference type="Pfam" id="PF00019">
    <property type="entry name" value="TGF_beta"/>
    <property type="match status" value="1"/>
</dbReference>
<evidence type="ECO:0000259" key="9">
    <source>
        <dbReference type="PROSITE" id="PS51362"/>
    </source>
</evidence>
<name>B4JZU0_DROGR</name>
<dbReference type="OrthoDB" id="5948587at2759"/>
<dbReference type="GO" id="GO:0008340">
    <property type="term" value="P:determination of adult lifespan"/>
    <property type="evidence" value="ECO:0007669"/>
    <property type="project" value="EnsemblMetazoa"/>
</dbReference>
<feature type="transmembrane region" description="Helical" evidence="8">
    <location>
        <begin position="42"/>
        <end position="61"/>
    </location>
</feature>
<dbReference type="HOGENOM" id="CLU_032173_0_0_1"/>
<dbReference type="InterPro" id="IPR017948">
    <property type="entry name" value="TGFb_CS"/>
</dbReference>
<evidence type="ECO:0000256" key="3">
    <source>
        <dbReference type="ARBA" id="ARBA00022525"/>
    </source>
</evidence>
<feature type="compositionally biased region" description="Polar residues" evidence="7">
    <location>
        <begin position="10"/>
        <end position="19"/>
    </location>
</feature>
<dbReference type="OMA" id="WINSHQP"/>
<dbReference type="CDD" id="cd13751">
    <property type="entry name" value="TGF_beta_GDF8_like"/>
    <property type="match status" value="1"/>
</dbReference>
<comment type="subcellular location">
    <subcellularLocation>
        <location evidence="1">Secreted</location>
    </subcellularLocation>
</comment>
<evidence type="ECO:0000256" key="5">
    <source>
        <dbReference type="ARBA" id="ARBA00023157"/>
    </source>
</evidence>
<dbReference type="PROSITE" id="PS00250">
    <property type="entry name" value="TGF_BETA_1"/>
    <property type="match status" value="1"/>
</dbReference>
<feature type="compositionally biased region" description="Low complexity" evidence="7">
    <location>
        <begin position="109"/>
        <end position="123"/>
    </location>
</feature>